<sequence length="330" mass="34727">MAASALFVAAGCAAQASAPALSAPAAAPALVPAVRVAHADRATMLASARAGDRIVAVGDHGVVLLSDDGGRSHRQARSVPVDVALTAVAFVDAQHGWAAGHWGVLLRTEDGGETWQLQRSDVQHDRPLFALHFFDRQNGVAVGLWSLVLVTQDGGAHWQAVDLSPPEGAKRADLNLYGLFADAQGRLYAPGERGMVLRSDDQGKSWRYLSSGYAGSFWTGTATPGGALLVAGLRGSMYRSADMGQSWQRIETHTTASITALASAGDRIIGVGLDGLLLISRDDGRSFATASRPDRLPLTSVLANSQGRPVAYSRQGVLPRDAFKAQWPSD</sequence>
<name>A0A147GRK1_9BURK</name>
<comment type="caution">
    <text evidence="5">The sequence shown here is derived from an EMBL/GenBank/DDBJ whole genome shotgun (WGS) entry which is preliminary data.</text>
</comment>
<dbReference type="CDD" id="cd15482">
    <property type="entry name" value="Sialidase_non-viral"/>
    <property type="match status" value="1"/>
</dbReference>
<keyword evidence="6" id="KW-1185">Reference proteome</keyword>
<keyword evidence="1" id="KW-0602">Photosynthesis</keyword>
<dbReference type="GO" id="GO:0016787">
    <property type="term" value="F:hydrolase activity"/>
    <property type="evidence" value="ECO:0007669"/>
    <property type="project" value="UniProtKB-KW"/>
</dbReference>
<dbReference type="InterPro" id="IPR028203">
    <property type="entry name" value="PSII_CF48-like_dom"/>
</dbReference>
<dbReference type="Pfam" id="PF14870">
    <property type="entry name" value="PSII_BNR"/>
    <property type="match status" value="1"/>
</dbReference>
<organism evidence="5 6">
    <name type="scientific">Pseudacidovorax intermedius</name>
    <dbReference type="NCBI Taxonomy" id="433924"/>
    <lineage>
        <taxon>Bacteria</taxon>
        <taxon>Pseudomonadati</taxon>
        <taxon>Pseudomonadota</taxon>
        <taxon>Betaproteobacteria</taxon>
        <taxon>Burkholderiales</taxon>
        <taxon>Comamonadaceae</taxon>
        <taxon>Pseudacidovorax</taxon>
    </lineage>
</organism>
<evidence type="ECO:0000313" key="5">
    <source>
        <dbReference type="EMBL" id="KTT18726.1"/>
    </source>
</evidence>
<dbReference type="SUPFAM" id="SSF110296">
    <property type="entry name" value="Oligoxyloglucan reducing end-specific cellobiohydrolase"/>
    <property type="match status" value="1"/>
</dbReference>
<dbReference type="InterPro" id="IPR015943">
    <property type="entry name" value="WD40/YVTN_repeat-like_dom_sf"/>
</dbReference>
<dbReference type="PANTHER" id="PTHR47199:SF2">
    <property type="entry name" value="PHOTOSYSTEM II STABILITY_ASSEMBLY FACTOR HCF136, CHLOROPLASTIC"/>
    <property type="match status" value="1"/>
</dbReference>
<dbReference type="PATRIC" id="fig|433924.3.peg.43"/>
<protein>
    <submittedName>
        <fullName evidence="5">Glycosyl hydrolase</fullName>
    </submittedName>
</protein>
<evidence type="ECO:0000256" key="2">
    <source>
        <dbReference type="ARBA" id="ARBA00023276"/>
    </source>
</evidence>
<dbReference type="Gene3D" id="2.130.10.10">
    <property type="entry name" value="YVTN repeat-like/Quinoprotein amine dehydrogenase"/>
    <property type="match status" value="2"/>
</dbReference>
<keyword evidence="2" id="KW-0604">Photosystem II</keyword>
<reference evidence="5 6" key="1">
    <citation type="journal article" date="2016" name="Front. Microbiol.">
        <title>Genomic Resource of Rice Seed Associated Bacteria.</title>
        <authorList>
            <person name="Midha S."/>
            <person name="Bansal K."/>
            <person name="Sharma S."/>
            <person name="Kumar N."/>
            <person name="Patil P.P."/>
            <person name="Chaudhry V."/>
            <person name="Patil P.B."/>
        </authorList>
    </citation>
    <scope>NUCLEOTIDE SEQUENCE [LARGE SCALE GENOMIC DNA]</scope>
    <source>
        <strain evidence="5 6">NS331</strain>
    </source>
</reference>
<dbReference type="GO" id="GO:0015979">
    <property type="term" value="P:photosynthesis"/>
    <property type="evidence" value="ECO:0007669"/>
    <property type="project" value="UniProtKB-KW"/>
</dbReference>
<accession>A0A147GRK1</accession>
<dbReference type="AlphaFoldDB" id="A0A147GRK1"/>
<feature type="signal peptide" evidence="3">
    <location>
        <begin position="1"/>
        <end position="18"/>
    </location>
</feature>
<dbReference type="Proteomes" id="UP000072741">
    <property type="component" value="Unassembled WGS sequence"/>
</dbReference>
<evidence type="ECO:0000256" key="3">
    <source>
        <dbReference type="SAM" id="SignalP"/>
    </source>
</evidence>
<feature type="chain" id="PRO_5007546643" evidence="3">
    <location>
        <begin position="19"/>
        <end position="330"/>
    </location>
</feature>
<dbReference type="PANTHER" id="PTHR47199">
    <property type="entry name" value="PHOTOSYSTEM II STABILITY/ASSEMBLY FACTOR HCF136, CHLOROPLASTIC"/>
    <property type="match status" value="1"/>
</dbReference>
<gene>
    <name evidence="5" type="ORF">NS331_15825</name>
</gene>
<evidence type="ECO:0000256" key="1">
    <source>
        <dbReference type="ARBA" id="ARBA00022531"/>
    </source>
</evidence>
<dbReference type="GO" id="GO:0009523">
    <property type="term" value="C:photosystem II"/>
    <property type="evidence" value="ECO:0007669"/>
    <property type="project" value="UniProtKB-KW"/>
</dbReference>
<evidence type="ECO:0000259" key="4">
    <source>
        <dbReference type="Pfam" id="PF14870"/>
    </source>
</evidence>
<keyword evidence="3" id="KW-0732">Signal</keyword>
<dbReference type="EMBL" id="LDSL01000100">
    <property type="protein sequence ID" value="KTT18726.1"/>
    <property type="molecule type" value="Genomic_DNA"/>
</dbReference>
<keyword evidence="5" id="KW-0378">Hydrolase</keyword>
<evidence type="ECO:0000313" key="6">
    <source>
        <dbReference type="Proteomes" id="UP000072741"/>
    </source>
</evidence>
<feature type="domain" description="Photosynthesis system II assembly factor Ycf48/Hcf136-like" evidence="4">
    <location>
        <begin position="76"/>
        <end position="165"/>
    </location>
</feature>
<proteinExistence type="predicted"/>